<dbReference type="AlphaFoldDB" id="A0AAU9X733"/>
<dbReference type="Gene3D" id="1.10.287.770">
    <property type="entry name" value="YojJ-like"/>
    <property type="match status" value="1"/>
</dbReference>
<evidence type="ECO:0000256" key="7">
    <source>
        <dbReference type="ARBA" id="ARBA00023065"/>
    </source>
</evidence>
<keyword evidence="7 11" id="KW-0406">Ion transport</keyword>
<dbReference type="Gene3D" id="2.60.470.10">
    <property type="entry name" value="Acid-sensing ion channels like domains"/>
    <property type="match status" value="2"/>
</dbReference>
<evidence type="ECO:0000256" key="12">
    <source>
        <dbReference type="SAM" id="Phobius"/>
    </source>
</evidence>
<keyword evidence="9 11" id="KW-0739">Sodium transport</keyword>
<evidence type="ECO:0000256" key="10">
    <source>
        <dbReference type="ARBA" id="ARBA00023303"/>
    </source>
</evidence>
<keyword evidence="5 12" id="KW-1133">Transmembrane helix</keyword>
<evidence type="ECO:0000256" key="1">
    <source>
        <dbReference type="ARBA" id="ARBA00004141"/>
    </source>
</evidence>
<comment type="subcellular location">
    <subcellularLocation>
        <location evidence="1">Membrane</location>
        <topology evidence="1">Multi-pass membrane protein</topology>
    </subcellularLocation>
</comment>
<dbReference type="EMBL" id="CALNXJ010000033">
    <property type="protein sequence ID" value="CAH3139498.1"/>
    <property type="molecule type" value="Genomic_DNA"/>
</dbReference>
<dbReference type="GO" id="GO:0015280">
    <property type="term" value="F:ligand-gated sodium channel activity"/>
    <property type="evidence" value="ECO:0007669"/>
    <property type="project" value="TreeGrafter"/>
</dbReference>
<evidence type="ECO:0000256" key="5">
    <source>
        <dbReference type="ARBA" id="ARBA00022989"/>
    </source>
</evidence>
<evidence type="ECO:0000256" key="11">
    <source>
        <dbReference type="RuleBase" id="RU000679"/>
    </source>
</evidence>
<evidence type="ECO:0000256" key="2">
    <source>
        <dbReference type="ARBA" id="ARBA00022448"/>
    </source>
</evidence>
<dbReference type="Proteomes" id="UP001159428">
    <property type="component" value="Unassembled WGS sequence"/>
</dbReference>
<keyword evidence="10 11" id="KW-0407">Ion channel</keyword>
<keyword evidence="4 11" id="KW-0812">Transmembrane</keyword>
<keyword evidence="6" id="KW-0915">Sodium</keyword>
<evidence type="ECO:0000256" key="6">
    <source>
        <dbReference type="ARBA" id="ARBA00023053"/>
    </source>
</evidence>
<dbReference type="PRINTS" id="PR01078">
    <property type="entry name" value="AMINACHANNEL"/>
</dbReference>
<feature type="transmembrane region" description="Helical" evidence="12">
    <location>
        <begin position="468"/>
        <end position="486"/>
    </location>
</feature>
<comment type="similarity">
    <text evidence="11">Belongs to the amiloride-sensitive sodium channel (TC 1.A.6) family.</text>
</comment>
<reference evidence="13 14" key="1">
    <citation type="submission" date="2022-05" db="EMBL/GenBank/DDBJ databases">
        <authorList>
            <consortium name="Genoscope - CEA"/>
            <person name="William W."/>
        </authorList>
    </citation>
    <scope>NUCLEOTIDE SEQUENCE [LARGE SCALE GENOMIC DNA]</scope>
</reference>
<organism evidence="13 14">
    <name type="scientific">Pocillopora meandrina</name>
    <dbReference type="NCBI Taxonomy" id="46732"/>
    <lineage>
        <taxon>Eukaryota</taxon>
        <taxon>Metazoa</taxon>
        <taxon>Cnidaria</taxon>
        <taxon>Anthozoa</taxon>
        <taxon>Hexacorallia</taxon>
        <taxon>Scleractinia</taxon>
        <taxon>Astrocoeniina</taxon>
        <taxon>Pocilloporidae</taxon>
        <taxon>Pocillopora</taxon>
    </lineage>
</organism>
<evidence type="ECO:0000313" key="13">
    <source>
        <dbReference type="EMBL" id="CAH3139498.1"/>
    </source>
</evidence>
<evidence type="ECO:0000256" key="9">
    <source>
        <dbReference type="ARBA" id="ARBA00023201"/>
    </source>
</evidence>
<dbReference type="PANTHER" id="PTHR11690">
    <property type="entry name" value="AMILORIDE-SENSITIVE SODIUM CHANNEL-RELATED"/>
    <property type="match status" value="1"/>
</dbReference>
<evidence type="ECO:0000313" key="14">
    <source>
        <dbReference type="Proteomes" id="UP001159428"/>
    </source>
</evidence>
<dbReference type="GO" id="GO:0005886">
    <property type="term" value="C:plasma membrane"/>
    <property type="evidence" value="ECO:0007669"/>
    <property type="project" value="TreeGrafter"/>
</dbReference>
<feature type="non-terminal residue" evidence="13">
    <location>
        <position position="1"/>
    </location>
</feature>
<feature type="transmembrane region" description="Helical" evidence="12">
    <location>
        <begin position="36"/>
        <end position="57"/>
    </location>
</feature>
<protein>
    <recommendedName>
        <fullName evidence="15">Acid-sensing ion channel 1</fullName>
    </recommendedName>
</protein>
<keyword evidence="8 12" id="KW-0472">Membrane</keyword>
<keyword evidence="3 11" id="KW-0894">Sodium channel</keyword>
<sequence length="937" mass="107196">QPNTNNGNFEGLRSFAQDTTLHGARFLFSEGFFRRLVWLGMILACFGFCIHQAYICLKEYSLYPFNTKMTTNFDADNSQLPFPAVTLCNLNPFNIRRFRRYIGGNLSEVMIERRIQDISLLTTRSETISKEDFKARYTALSERPEMANKTNPHAMKFSHQIEDMLLPNGHLFHSCSINGKKCDANNFTSFLNPLFTKCYTFNSAKNGKPVLNASFAGQLTGLKLRLNIERESYIPNLIWPSVGIIILIHDQNSFPIVEEFGIAVPPGMSMTCAIRRRNVSARNRFLKIQFPKLFSNTKIFSSCIISCSLCFVIHKNSLSISIYQCQYLFNLNCTQSASNSCYNLQNKYRFYFSSSSDSISTSLHSYEEKLSNTDYHRFIYANRKSLCLNLLRIFSRRMTLEMTATNERNEITHEGHSALNERKARIKNLQAVEKNTSNGNFEGLRSFAQDITLHGVKFLYCEGFIRRLVWLGMILVCFGFCIYQVYVCLKEYSLYPFNTKMTTNFNRDGNQLPFPAVTLCNLNVFNTRRFRQIARGHYSEGVIERKIADISLMTTRSDDISTFDFKERNRELFYRPKMANETNPYVVKFSHQIEDMLLPNGHLFHSCSINGKKCDASNFTSFLNSLLAQCYTFNAAENGKPEQNASFAGQQNGLKLRLNIERESYIPNLIWLSVGIIILIHDQSSFPIVEDFGIAVPPGMSTTCAIRRRNITNLPHPYGTNCRKGTLEAFNGASQIAYRKQACLIKCRNKFTIKSCNCTSTKFKADPAVPLCAPIEEALCVYKSLEEFGNSDEKKECEKECPEPCNHIEYKTSFSYSGLQRGDLIQHLMSFLNGTEKSSVDRSIYEPLLNMTKAEKEKYIDDNIIALDIYFEDLSVDIISQTPLYETWALIGDLGGTFGLFLGMSCLTLFEFVDFTFRKFVHLAKGDRGKRAVNVEY</sequence>
<evidence type="ECO:0000256" key="8">
    <source>
        <dbReference type="ARBA" id="ARBA00023136"/>
    </source>
</evidence>
<evidence type="ECO:0008006" key="15">
    <source>
        <dbReference type="Google" id="ProtNLM"/>
    </source>
</evidence>
<comment type="caution">
    <text evidence="13">The sequence shown here is derived from an EMBL/GenBank/DDBJ whole genome shotgun (WGS) entry which is preliminary data.</text>
</comment>
<evidence type="ECO:0000256" key="3">
    <source>
        <dbReference type="ARBA" id="ARBA00022461"/>
    </source>
</evidence>
<keyword evidence="2 11" id="KW-0813">Transport</keyword>
<dbReference type="Pfam" id="PF00858">
    <property type="entry name" value="ASC"/>
    <property type="match status" value="2"/>
</dbReference>
<keyword evidence="14" id="KW-1185">Reference proteome</keyword>
<gene>
    <name evidence="13" type="ORF">PMEA_00018837</name>
</gene>
<dbReference type="InterPro" id="IPR001873">
    <property type="entry name" value="ENaC"/>
</dbReference>
<accession>A0AAU9X733</accession>
<proteinExistence type="inferred from homology"/>
<name>A0AAU9X733_9CNID</name>
<evidence type="ECO:0000256" key="4">
    <source>
        <dbReference type="ARBA" id="ARBA00022692"/>
    </source>
</evidence>